<reference evidence="4" key="1">
    <citation type="journal article" date="2019" name="Int. J. Syst. Evol. Microbiol.">
        <title>The Global Catalogue of Microorganisms (GCM) 10K type strain sequencing project: providing services to taxonomists for standard genome sequencing and annotation.</title>
        <authorList>
            <consortium name="The Broad Institute Genomics Platform"/>
            <consortium name="The Broad Institute Genome Sequencing Center for Infectious Disease"/>
            <person name="Wu L."/>
            <person name="Ma J."/>
        </authorList>
    </citation>
    <scope>NUCLEOTIDE SEQUENCE [LARGE SCALE GENOMIC DNA]</scope>
    <source>
        <strain evidence="4">JCM 17664</strain>
    </source>
</reference>
<evidence type="ECO:0000256" key="1">
    <source>
        <dbReference type="SAM" id="SignalP"/>
    </source>
</evidence>
<gene>
    <name evidence="3" type="ORF">GCM10023143_10680</name>
</gene>
<dbReference type="EMBL" id="BAABFN010000002">
    <property type="protein sequence ID" value="GAA4305433.1"/>
    <property type="molecule type" value="Genomic_DNA"/>
</dbReference>
<dbReference type="Gene3D" id="2.60.120.560">
    <property type="entry name" value="Exo-inulinase, domain 1"/>
    <property type="match status" value="1"/>
</dbReference>
<feature type="signal peptide" evidence="1">
    <location>
        <begin position="1"/>
        <end position="19"/>
    </location>
</feature>
<proteinExistence type="predicted"/>
<evidence type="ECO:0000313" key="4">
    <source>
        <dbReference type="Proteomes" id="UP001501207"/>
    </source>
</evidence>
<protein>
    <submittedName>
        <fullName evidence="3">DUF1080 domain-containing protein</fullName>
    </submittedName>
</protein>
<evidence type="ECO:0000259" key="2">
    <source>
        <dbReference type="Pfam" id="PF06439"/>
    </source>
</evidence>
<keyword evidence="4" id="KW-1185">Reference proteome</keyword>
<dbReference type="Proteomes" id="UP001501207">
    <property type="component" value="Unassembled WGS sequence"/>
</dbReference>
<evidence type="ECO:0000313" key="3">
    <source>
        <dbReference type="EMBL" id="GAA4305433.1"/>
    </source>
</evidence>
<accession>A0ABP8FJT2</accession>
<feature type="domain" description="3-keto-alpha-glucoside-1,2-lyase/3-keto-2-hydroxy-glucal hydratase" evidence="2">
    <location>
        <begin position="26"/>
        <end position="255"/>
    </location>
</feature>
<dbReference type="RefSeq" id="WP_344976624.1">
    <property type="nucleotide sequence ID" value="NZ_BAABFN010000002.1"/>
</dbReference>
<dbReference type="Pfam" id="PF06439">
    <property type="entry name" value="3keto-disac_hyd"/>
    <property type="match status" value="1"/>
</dbReference>
<comment type="caution">
    <text evidence="3">The sequence shown here is derived from an EMBL/GenBank/DDBJ whole genome shotgun (WGS) entry which is preliminary data.</text>
</comment>
<dbReference type="PROSITE" id="PS51257">
    <property type="entry name" value="PROKAR_LIPOPROTEIN"/>
    <property type="match status" value="1"/>
</dbReference>
<keyword evidence="1" id="KW-0732">Signal</keyword>
<organism evidence="3 4">
    <name type="scientific">Compostibacter hankyongensis</name>
    <dbReference type="NCBI Taxonomy" id="1007089"/>
    <lineage>
        <taxon>Bacteria</taxon>
        <taxon>Pseudomonadati</taxon>
        <taxon>Bacteroidota</taxon>
        <taxon>Chitinophagia</taxon>
        <taxon>Chitinophagales</taxon>
        <taxon>Chitinophagaceae</taxon>
        <taxon>Compostibacter</taxon>
    </lineage>
</organism>
<name>A0ABP8FJT2_9BACT</name>
<dbReference type="InterPro" id="IPR010496">
    <property type="entry name" value="AL/BT2_dom"/>
</dbReference>
<feature type="chain" id="PRO_5046930875" evidence="1">
    <location>
        <begin position="20"/>
        <end position="281"/>
    </location>
</feature>
<sequence>MNKLILALLSLTGMLAGCAQQEPHGEWISLFNGKDLDGWTVKIAGYPLNDNFANTFRVEDGLLKVSYDGYDSLLKGRYGHIFYKQKYSAYLIAVDYRFYGSQVKDGPGWAYLNNGIMLHCQSPQTMTVKQDYPISIECQLLGSDSIATRTNANVCTPGTEVVIGDQTAPSHCTNSDSKPSPAHEWTHVEALVLGDSIIKHIVGTDTVLVYKKPRVGGGTVNDYDPAYKKDGTPLKEGYIALQSESMPTEFREVKLYNLEPYMHDPAKLAEVIHQLQHRNDH</sequence>